<dbReference type="EMBL" id="JBGMDY010000008">
    <property type="protein sequence ID" value="KAL2326439.1"/>
    <property type="molecule type" value="Genomic_DNA"/>
</dbReference>
<evidence type="ECO:0000313" key="2">
    <source>
        <dbReference type="EMBL" id="KAL2326439.1"/>
    </source>
</evidence>
<reference evidence="2 3" key="1">
    <citation type="submission" date="2024-08" db="EMBL/GenBank/DDBJ databases">
        <title>Insights into the chromosomal genome structure of Flemingia macrophylla.</title>
        <authorList>
            <person name="Ding Y."/>
            <person name="Zhao Y."/>
            <person name="Bi W."/>
            <person name="Wu M."/>
            <person name="Zhao G."/>
            <person name="Gong Y."/>
            <person name="Li W."/>
            <person name="Zhang P."/>
        </authorList>
    </citation>
    <scope>NUCLEOTIDE SEQUENCE [LARGE SCALE GENOMIC DNA]</scope>
    <source>
        <strain evidence="2">DYQJB</strain>
        <tissue evidence="2">Leaf</tissue>
    </source>
</reference>
<feature type="region of interest" description="Disordered" evidence="1">
    <location>
        <begin position="1"/>
        <end position="22"/>
    </location>
</feature>
<name>A0ABD1LSE4_9FABA</name>
<accession>A0ABD1LSE4</accession>
<gene>
    <name evidence="2" type="ORF">Fmac_025497</name>
</gene>
<protein>
    <submittedName>
        <fullName evidence="2">Uncharacterized protein</fullName>
    </submittedName>
</protein>
<dbReference type="Proteomes" id="UP001603857">
    <property type="component" value="Unassembled WGS sequence"/>
</dbReference>
<evidence type="ECO:0000313" key="3">
    <source>
        <dbReference type="Proteomes" id="UP001603857"/>
    </source>
</evidence>
<dbReference type="AlphaFoldDB" id="A0ABD1LSE4"/>
<feature type="compositionally biased region" description="Basic residues" evidence="1">
    <location>
        <begin position="1"/>
        <end position="12"/>
    </location>
</feature>
<keyword evidence="3" id="KW-1185">Reference proteome</keyword>
<organism evidence="2 3">
    <name type="scientific">Flemingia macrophylla</name>
    <dbReference type="NCBI Taxonomy" id="520843"/>
    <lineage>
        <taxon>Eukaryota</taxon>
        <taxon>Viridiplantae</taxon>
        <taxon>Streptophyta</taxon>
        <taxon>Embryophyta</taxon>
        <taxon>Tracheophyta</taxon>
        <taxon>Spermatophyta</taxon>
        <taxon>Magnoliopsida</taxon>
        <taxon>eudicotyledons</taxon>
        <taxon>Gunneridae</taxon>
        <taxon>Pentapetalae</taxon>
        <taxon>rosids</taxon>
        <taxon>fabids</taxon>
        <taxon>Fabales</taxon>
        <taxon>Fabaceae</taxon>
        <taxon>Papilionoideae</taxon>
        <taxon>50 kb inversion clade</taxon>
        <taxon>NPAAA clade</taxon>
        <taxon>indigoferoid/millettioid clade</taxon>
        <taxon>Phaseoleae</taxon>
        <taxon>Flemingia</taxon>
    </lineage>
</organism>
<proteinExistence type="predicted"/>
<sequence>MPRNVKQSKKGPSRVASSQGHSTYVVPQLQPSKLAQPGAPTISLTSSIPITQNLVSLPVPQLHSISRIFNFIG</sequence>
<comment type="caution">
    <text evidence="2">The sequence shown here is derived from an EMBL/GenBank/DDBJ whole genome shotgun (WGS) entry which is preliminary data.</text>
</comment>
<evidence type="ECO:0000256" key="1">
    <source>
        <dbReference type="SAM" id="MobiDB-lite"/>
    </source>
</evidence>